<name>A0A660E2P6_9LACO</name>
<evidence type="ECO:0008006" key="3">
    <source>
        <dbReference type="Google" id="ProtNLM"/>
    </source>
</evidence>
<sequence>MANDDMADQLEGWLKDVHKLVPNEAEQERITAAGAKKLADNLTEVTRKKHYSNHKDEKYGHMADNISYNSNDIDGEHDGSSIVGWTNKYHDMNAMRLNDGTKHIRADHFVDQNLADSQDDVFNAMLDEYKKGDDD</sequence>
<dbReference type="RefSeq" id="WP_063494097.1">
    <property type="nucleotide sequence ID" value="NZ_UYIG01000126.1"/>
</dbReference>
<protein>
    <recommendedName>
        <fullName evidence="3">HK97 gp10 family phage protein</fullName>
    </recommendedName>
</protein>
<evidence type="ECO:0000313" key="2">
    <source>
        <dbReference type="Proteomes" id="UP000289996"/>
    </source>
</evidence>
<organism evidence="1 2">
    <name type="scientific">Lactiplantibacillus mudanjiangensis</name>
    <dbReference type="NCBI Taxonomy" id="1296538"/>
    <lineage>
        <taxon>Bacteria</taxon>
        <taxon>Bacillati</taxon>
        <taxon>Bacillota</taxon>
        <taxon>Bacilli</taxon>
        <taxon>Lactobacillales</taxon>
        <taxon>Lactobacillaceae</taxon>
        <taxon>Lactiplantibacillus</taxon>
    </lineage>
</organism>
<dbReference type="EMBL" id="UYIG01000126">
    <property type="protein sequence ID" value="VDG28908.1"/>
    <property type="molecule type" value="Genomic_DNA"/>
</dbReference>
<accession>A0A660E2P6</accession>
<dbReference type="AlphaFoldDB" id="A0A660E2P6"/>
<evidence type="ECO:0000313" key="1">
    <source>
        <dbReference type="EMBL" id="VDG28908.1"/>
    </source>
</evidence>
<keyword evidence="2" id="KW-1185">Reference proteome</keyword>
<reference evidence="1 2" key="1">
    <citation type="submission" date="2018-11" db="EMBL/GenBank/DDBJ databases">
        <authorList>
            <person name="Wuyts S."/>
        </authorList>
    </citation>
    <scope>NUCLEOTIDE SEQUENCE [LARGE SCALE GENOMIC DNA]</scope>
    <source>
        <strain evidence="1">Lactobacillus mudanjiangensis AMBF249</strain>
    </source>
</reference>
<dbReference type="Proteomes" id="UP000289996">
    <property type="component" value="Unassembled WGS sequence"/>
</dbReference>
<gene>
    <name evidence="1" type="ORF">MUDAN_MDHGFNIF_03308</name>
</gene>
<dbReference type="OrthoDB" id="2146187at2"/>
<dbReference type="InterPro" id="IPR010064">
    <property type="entry name" value="HK97-gp10_tail"/>
</dbReference>
<dbReference type="NCBIfam" id="TIGR01725">
    <property type="entry name" value="phge_HK97_gp10"/>
    <property type="match status" value="1"/>
</dbReference>
<proteinExistence type="predicted"/>